<protein>
    <submittedName>
        <fullName evidence="2">Uncharacterized protein</fullName>
    </submittedName>
</protein>
<name>A0AAV3QDV7_LITER</name>
<proteinExistence type="predicted"/>
<sequence length="402" mass="43696">MSYPAQSEKGRPVSLQRELSEKDLVELRSRYNIPTSVILRRPKATNRANAPPPGQRCIFVVALENGLRLHVQPYVGRGVPFGFTSHPKSKGVLPKTAKHKADAIAFSTYWGDRRPMPLHFYTDHRVLKAASLSPIAKADLGALDTLRVSYSMPDHAPLSPLAIPAAALNQLPLRPLLSPGEITAPGPRGITLEPSGMGVGTSQCSREHLSASIPPSLQGQGLSPPPTANQALGDAPMDTSGQHYTTIVLNPEDQGDVGLEEDGIRPFQSSTVAIPKEVRKDPPLPPSPASPNHAELISSFSALGDKEASGSSSWAGQLEGELKALKKKKAREEGVMQCRLKNLAREHTTLQERYAASVCRTEAVRAELEGMQAKRDYTLRRRRAFLLAGMKYYKPTIACWTS</sequence>
<dbReference type="EMBL" id="BAABME010004415">
    <property type="protein sequence ID" value="GAA0162289.1"/>
    <property type="molecule type" value="Genomic_DNA"/>
</dbReference>
<dbReference type="AlphaFoldDB" id="A0AAV3QDV7"/>
<evidence type="ECO:0000256" key="1">
    <source>
        <dbReference type="SAM" id="MobiDB-lite"/>
    </source>
</evidence>
<feature type="region of interest" description="Disordered" evidence="1">
    <location>
        <begin position="267"/>
        <end position="294"/>
    </location>
</feature>
<comment type="caution">
    <text evidence="2">The sequence shown here is derived from an EMBL/GenBank/DDBJ whole genome shotgun (WGS) entry which is preliminary data.</text>
</comment>
<evidence type="ECO:0000313" key="2">
    <source>
        <dbReference type="EMBL" id="GAA0162289.1"/>
    </source>
</evidence>
<keyword evidence="3" id="KW-1185">Reference proteome</keyword>
<accession>A0AAV3QDV7</accession>
<evidence type="ECO:0000313" key="3">
    <source>
        <dbReference type="Proteomes" id="UP001454036"/>
    </source>
</evidence>
<reference evidence="2 3" key="1">
    <citation type="submission" date="2024-01" db="EMBL/GenBank/DDBJ databases">
        <title>The complete chloroplast genome sequence of Lithospermum erythrorhizon: insights into the phylogenetic relationship among Boraginaceae species and the maternal lineages of purple gromwells.</title>
        <authorList>
            <person name="Okada T."/>
            <person name="Watanabe K."/>
        </authorList>
    </citation>
    <scope>NUCLEOTIDE SEQUENCE [LARGE SCALE GENOMIC DNA]</scope>
</reference>
<dbReference type="Proteomes" id="UP001454036">
    <property type="component" value="Unassembled WGS sequence"/>
</dbReference>
<feature type="region of interest" description="Disordered" evidence="1">
    <location>
        <begin position="179"/>
        <end position="242"/>
    </location>
</feature>
<organism evidence="2 3">
    <name type="scientific">Lithospermum erythrorhizon</name>
    <name type="common">Purple gromwell</name>
    <name type="synonym">Lithospermum officinale var. erythrorhizon</name>
    <dbReference type="NCBI Taxonomy" id="34254"/>
    <lineage>
        <taxon>Eukaryota</taxon>
        <taxon>Viridiplantae</taxon>
        <taxon>Streptophyta</taxon>
        <taxon>Embryophyta</taxon>
        <taxon>Tracheophyta</taxon>
        <taxon>Spermatophyta</taxon>
        <taxon>Magnoliopsida</taxon>
        <taxon>eudicotyledons</taxon>
        <taxon>Gunneridae</taxon>
        <taxon>Pentapetalae</taxon>
        <taxon>asterids</taxon>
        <taxon>lamiids</taxon>
        <taxon>Boraginales</taxon>
        <taxon>Boraginaceae</taxon>
        <taxon>Boraginoideae</taxon>
        <taxon>Lithospermeae</taxon>
        <taxon>Lithospermum</taxon>
    </lineage>
</organism>
<gene>
    <name evidence="2" type="ORF">LIER_18413</name>
</gene>